<comment type="subcellular location">
    <subcellularLocation>
        <location evidence="3">Chromosome</location>
        <location evidence="3">Centromere</location>
    </subcellularLocation>
    <subcellularLocation>
        <location evidence="2">Nucleus</location>
    </subcellularLocation>
</comment>
<dbReference type="PROSITE" id="PS51793">
    <property type="entry name" value="MIS18"/>
    <property type="match status" value="1"/>
</dbReference>
<comment type="function">
    <text evidence="1">Required for recruitment of CENPA to centromeres and normal chromosome segregation during mitosis.</text>
</comment>
<keyword evidence="6" id="KW-0597">Phosphoprotein</keyword>
<reference evidence="21" key="2">
    <citation type="submission" date="2025-04" db="UniProtKB">
        <authorList>
            <consortium name="RefSeq"/>
        </authorList>
    </citation>
    <scope>IDENTIFICATION</scope>
</reference>
<dbReference type="GO" id="GO:0042802">
    <property type="term" value="F:identical protein binding"/>
    <property type="evidence" value="ECO:0007669"/>
    <property type="project" value="Ensembl"/>
</dbReference>
<name>A0A0P6J6T2_HETGA</name>
<dbReference type="KEGG" id="hgl:101715768"/>
<dbReference type="Proteomes" id="UP000694906">
    <property type="component" value="Unplaced"/>
</dbReference>
<evidence type="ECO:0000256" key="3">
    <source>
        <dbReference type="ARBA" id="ARBA00004584"/>
    </source>
</evidence>
<evidence type="ECO:0000256" key="16">
    <source>
        <dbReference type="ARBA" id="ARBA00046705"/>
    </source>
</evidence>
<dbReference type="GO" id="GO:0005829">
    <property type="term" value="C:cytosol"/>
    <property type="evidence" value="ECO:0007669"/>
    <property type="project" value="Ensembl"/>
</dbReference>
<evidence type="ECO:0000313" key="20">
    <source>
        <dbReference type="Proteomes" id="UP000694906"/>
    </source>
</evidence>
<proteinExistence type="predicted"/>
<dbReference type="OrthoDB" id="74210at2759"/>
<comment type="subunit">
    <text evidence="16">Homodimer, and heterodimer with OIP5/MIS18B. Identified in a complex containing MIS18A, OIP5/MIS18B, MIS18BP1, RBBP7 and RBBP4.</text>
</comment>
<dbReference type="GO" id="GO:0098654">
    <property type="term" value="C:CENP-A recruiting complex"/>
    <property type="evidence" value="ECO:0007669"/>
    <property type="project" value="Ensembl"/>
</dbReference>
<evidence type="ECO:0000256" key="7">
    <source>
        <dbReference type="ARBA" id="ARBA00022618"/>
    </source>
</evidence>
<gene>
    <name evidence="19" type="primary">MIS18A</name>
    <name evidence="21" type="synonym">Mis18a</name>
</gene>
<protein>
    <recommendedName>
        <fullName evidence="15">Protein Mis18-alpha</fullName>
    </recommendedName>
</protein>
<accession>A0A0P6J6T2</accession>
<keyword evidence="12" id="KW-0539">Nucleus</keyword>
<dbReference type="Bgee" id="ENSHGLG00000004702">
    <property type="expression patterns" value="Expressed in ovary and 2 other cell types or tissues"/>
</dbReference>
<evidence type="ECO:0000259" key="18">
    <source>
        <dbReference type="PROSITE" id="PS51793"/>
    </source>
</evidence>
<reference evidence="19" key="1">
    <citation type="submission" date="2015-10" db="EMBL/GenBank/DDBJ databases">
        <title>FRAMA: From RNA-seq data to annotated mRNA assemblies.</title>
        <authorList>
            <person name="Bens M."/>
            <person name="Sahm A."/>
            <person name="Jahn N."/>
            <person name="Morhart M."/>
            <person name="Holtze S."/>
            <person name="Hildebrandt T.B."/>
            <person name="Platzer M."/>
            <person name="Szafranski K."/>
        </authorList>
    </citation>
    <scope>NUCLEOTIDE SEQUENCE</scope>
    <source>
        <tissue evidence="19">Skin</tissue>
    </source>
</reference>
<dbReference type="GO" id="GO:0046872">
    <property type="term" value="F:metal ion binding"/>
    <property type="evidence" value="ECO:0007669"/>
    <property type="project" value="UniProtKB-KW"/>
</dbReference>
<evidence type="ECO:0000256" key="6">
    <source>
        <dbReference type="ARBA" id="ARBA00022553"/>
    </source>
</evidence>
<evidence type="ECO:0000256" key="10">
    <source>
        <dbReference type="ARBA" id="ARBA00022833"/>
    </source>
</evidence>
<dbReference type="InterPro" id="IPR004910">
    <property type="entry name" value="Yippee/Mis18/Cereblon"/>
</dbReference>
<evidence type="ECO:0000256" key="11">
    <source>
        <dbReference type="ARBA" id="ARBA00022843"/>
    </source>
</evidence>
<evidence type="ECO:0000256" key="1">
    <source>
        <dbReference type="ARBA" id="ARBA00003694"/>
    </source>
</evidence>
<evidence type="ECO:0000313" key="21">
    <source>
        <dbReference type="RefSeq" id="XP_004842338.1"/>
    </source>
</evidence>
<keyword evidence="4" id="KW-0158">Chromosome</keyword>
<dbReference type="CTD" id="54069"/>
<dbReference type="RefSeq" id="XP_004842338.1">
    <property type="nucleotide sequence ID" value="XM_004842281.2"/>
</dbReference>
<dbReference type="PANTHER" id="PTHR16431">
    <property type="entry name" value="NEUROGENIC PROTEIN MASTERMIND"/>
    <property type="match status" value="1"/>
</dbReference>
<dbReference type="GO" id="GO:0005654">
    <property type="term" value="C:nucleoplasm"/>
    <property type="evidence" value="ECO:0007669"/>
    <property type="project" value="Ensembl"/>
</dbReference>
<evidence type="ECO:0000256" key="9">
    <source>
        <dbReference type="ARBA" id="ARBA00022776"/>
    </source>
</evidence>
<dbReference type="InterPro" id="IPR034752">
    <property type="entry name" value="Mis18"/>
</dbReference>
<keyword evidence="10" id="KW-0862">Zinc</keyword>
<organism evidence="19">
    <name type="scientific">Heterocephalus glaber</name>
    <name type="common">Naked mole rat</name>
    <dbReference type="NCBI Taxonomy" id="10181"/>
    <lineage>
        <taxon>Eukaryota</taxon>
        <taxon>Metazoa</taxon>
        <taxon>Chordata</taxon>
        <taxon>Craniata</taxon>
        <taxon>Vertebrata</taxon>
        <taxon>Euteleostomi</taxon>
        <taxon>Mammalia</taxon>
        <taxon>Eutheria</taxon>
        <taxon>Euarchontoglires</taxon>
        <taxon>Glires</taxon>
        <taxon>Rodentia</taxon>
        <taxon>Hystricomorpha</taxon>
        <taxon>Bathyergidae</taxon>
        <taxon>Heterocephalus</taxon>
    </lineage>
</organism>
<keyword evidence="20" id="KW-1185">Reference proteome</keyword>
<feature type="domain" description="Mis18" evidence="18">
    <location>
        <begin position="79"/>
        <end position="177"/>
    </location>
</feature>
<keyword evidence="7" id="KW-0132">Cell division</keyword>
<keyword evidence="8" id="KW-0479">Metal-binding</keyword>
<dbReference type="GO" id="GO:0030674">
    <property type="term" value="F:protein-macromolecule adaptor activity"/>
    <property type="evidence" value="ECO:0007669"/>
    <property type="project" value="Ensembl"/>
</dbReference>
<evidence type="ECO:0000256" key="13">
    <source>
        <dbReference type="ARBA" id="ARBA00023306"/>
    </source>
</evidence>
<keyword evidence="14" id="KW-0137">Centromere</keyword>
<evidence type="ECO:0000256" key="2">
    <source>
        <dbReference type="ARBA" id="ARBA00004123"/>
    </source>
</evidence>
<evidence type="ECO:0000256" key="17">
    <source>
        <dbReference type="SAM" id="Coils"/>
    </source>
</evidence>
<evidence type="ECO:0000256" key="15">
    <source>
        <dbReference type="ARBA" id="ARBA00039650"/>
    </source>
</evidence>
<evidence type="ECO:0000256" key="14">
    <source>
        <dbReference type="ARBA" id="ARBA00023328"/>
    </source>
</evidence>
<dbReference type="GO" id="GO:0071459">
    <property type="term" value="P:protein localization to chromosome, centromeric region"/>
    <property type="evidence" value="ECO:0007669"/>
    <property type="project" value="Ensembl"/>
</dbReference>
<dbReference type="GO" id="GO:0051301">
    <property type="term" value="P:cell division"/>
    <property type="evidence" value="ECO:0007669"/>
    <property type="project" value="UniProtKB-KW"/>
</dbReference>
<dbReference type="GO" id="GO:0000785">
    <property type="term" value="C:chromatin"/>
    <property type="evidence" value="ECO:0007669"/>
    <property type="project" value="TreeGrafter"/>
</dbReference>
<keyword evidence="5" id="KW-1017">Isopeptide bond</keyword>
<dbReference type="EMBL" id="GEBF01003709">
    <property type="protein sequence ID" value="JAN99923.1"/>
    <property type="molecule type" value="Transcribed_RNA"/>
</dbReference>
<keyword evidence="17" id="KW-0175">Coiled coil</keyword>
<dbReference type="GO" id="GO:0140462">
    <property type="term" value="P:pericentric heterochromatin organization"/>
    <property type="evidence" value="ECO:0007669"/>
    <property type="project" value="Ensembl"/>
</dbReference>
<dbReference type="GeneID" id="101715768"/>
<dbReference type="GeneTree" id="ENSGT00940000154267"/>
<keyword evidence="9" id="KW-0498">Mitosis</keyword>
<dbReference type="GO" id="GO:0007059">
    <property type="term" value="P:chromosome segregation"/>
    <property type="evidence" value="ECO:0007669"/>
    <property type="project" value="Ensembl"/>
</dbReference>
<evidence type="ECO:0000256" key="8">
    <source>
        <dbReference type="ARBA" id="ARBA00022723"/>
    </source>
</evidence>
<evidence type="ECO:0000256" key="4">
    <source>
        <dbReference type="ARBA" id="ARBA00022454"/>
    </source>
</evidence>
<evidence type="ECO:0000313" key="19">
    <source>
        <dbReference type="EMBL" id="JAN99923.1"/>
    </source>
</evidence>
<dbReference type="Pfam" id="PF03226">
    <property type="entry name" value="Yippee-Mis18"/>
    <property type="match status" value="1"/>
</dbReference>
<evidence type="ECO:0000256" key="12">
    <source>
        <dbReference type="ARBA" id="ARBA00023242"/>
    </source>
</evidence>
<dbReference type="AlphaFoldDB" id="A0A0P6J6T2"/>
<sequence>MAAAWSSYCGGGCASSSCVCDQKKWGDPSLLGRRLSEDSSRHQLLQKWTSMWNSASGDASVAGAEKAPREEEAAEVESPLVFLCSGCRRPLGDSLSWVAAQEDTNCILLRCISCNVSVDKEQRLSKWKNENGCILETLYCSGCSLHLGYVYRCTPKHLDYKRNLFCLSVEAIESYTLGSSEKQIVSEDKELFNLESRVEMEKSLKQMEDVLKALQTKLWEIESKLSFTDCKS</sequence>
<keyword evidence="13" id="KW-0131">Cell cycle</keyword>
<keyword evidence="11" id="KW-0832">Ubl conjugation</keyword>
<dbReference type="PANTHER" id="PTHR16431:SF2">
    <property type="entry name" value="PROTEIN MIS18-ALPHA"/>
    <property type="match status" value="1"/>
</dbReference>
<dbReference type="GO" id="GO:0034080">
    <property type="term" value="P:CENP-A containing chromatin assembly"/>
    <property type="evidence" value="ECO:0007669"/>
    <property type="project" value="Ensembl"/>
</dbReference>
<dbReference type="GO" id="GO:0000775">
    <property type="term" value="C:chromosome, centromeric region"/>
    <property type="evidence" value="ECO:0007669"/>
    <property type="project" value="UniProtKB-SubCell"/>
</dbReference>
<feature type="coiled-coil region" evidence="17">
    <location>
        <begin position="197"/>
        <end position="224"/>
    </location>
</feature>
<evidence type="ECO:0000256" key="5">
    <source>
        <dbReference type="ARBA" id="ARBA00022499"/>
    </source>
</evidence>